<evidence type="ECO:0000256" key="1">
    <source>
        <dbReference type="ARBA" id="ARBA00004651"/>
    </source>
</evidence>
<name>A0ABS4JD75_9BACL</name>
<dbReference type="Proteomes" id="UP001519288">
    <property type="component" value="Unassembled WGS sequence"/>
</dbReference>
<dbReference type="EMBL" id="JAGGLD010000001">
    <property type="protein sequence ID" value="MBP1999677.1"/>
    <property type="molecule type" value="Genomic_DNA"/>
</dbReference>
<comment type="similarity">
    <text evidence="2">Belongs to the ABC-4 integral membrane protein family. HrtB subfamily.</text>
</comment>
<keyword evidence="14" id="KW-1185">Reference proteome</keyword>
<evidence type="ECO:0000256" key="10">
    <source>
        <dbReference type="ARBA" id="ARBA00024973"/>
    </source>
</evidence>
<dbReference type="InterPro" id="IPR003838">
    <property type="entry name" value="ABC3_permease_C"/>
</dbReference>
<evidence type="ECO:0000256" key="8">
    <source>
        <dbReference type="ARBA" id="ARBA00022989"/>
    </source>
</evidence>
<evidence type="ECO:0000256" key="2">
    <source>
        <dbReference type="ARBA" id="ARBA00008697"/>
    </source>
</evidence>
<comment type="subunit">
    <text evidence="3">The complex is composed of two ATP-binding proteins (HrtA), two transmembrane proteins (HrtB) and a solute-binding protein.</text>
</comment>
<comment type="subcellular location">
    <subcellularLocation>
        <location evidence="1">Cell membrane</location>
        <topology evidence="1">Multi-pass membrane protein</topology>
    </subcellularLocation>
</comment>
<comment type="caution">
    <text evidence="13">The sequence shown here is derived from an EMBL/GenBank/DDBJ whole genome shotgun (WGS) entry which is preliminary data.</text>
</comment>
<feature type="transmembrane region" description="Helical" evidence="11">
    <location>
        <begin position="292"/>
        <end position="316"/>
    </location>
</feature>
<organism evidence="13 14">
    <name type="scientific">Paenibacillus shirakamiensis</name>
    <dbReference type="NCBI Taxonomy" id="1265935"/>
    <lineage>
        <taxon>Bacteria</taxon>
        <taxon>Bacillati</taxon>
        <taxon>Bacillota</taxon>
        <taxon>Bacilli</taxon>
        <taxon>Bacillales</taxon>
        <taxon>Paenibacillaceae</taxon>
        <taxon>Paenibacillus</taxon>
    </lineage>
</organism>
<gene>
    <name evidence="13" type="ORF">J2Z69_000696</name>
</gene>
<dbReference type="PANTHER" id="PTHR43738:SF1">
    <property type="entry name" value="HEMIN TRANSPORT SYSTEM PERMEASE PROTEIN HRTB-RELATED"/>
    <property type="match status" value="1"/>
</dbReference>
<evidence type="ECO:0000256" key="3">
    <source>
        <dbReference type="ARBA" id="ARBA00011131"/>
    </source>
</evidence>
<evidence type="ECO:0000259" key="12">
    <source>
        <dbReference type="Pfam" id="PF02687"/>
    </source>
</evidence>
<proteinExistence type="inferred from homology"/>
<evidence type="ECO:0000256" key="4">
    <source>
        <dbReference type="ARBA" id="ARBA00016962"/>
    </source>
</evidence>
<evidence type="ECO:0000256" key="9">
    <source>
        <dbReference type="ARBA" id="ARBA00023136"/>
    </source>
</evidence>
<evidence type="ECO:0000256" key="5">
    <source>
        <dbReference type="ARBA" id="ARBA00022448"/>
    </source>
</evidence>
<sequence length="372" mass="40201">MYLALREMRFAKTRYALIMTMLLLVSFLVLFVTGLARGLAYANASSVENMQADYFMLQKGSDSRFSRSDLSENALQEAQQIVGQDKAASLNLQMTNVTAEGSDQKLDVTMFSVDKGSFLAPEKISGQAFADLKSGSVLVDQKLEDSGVKLGSQLRDTMTGTTWTVGGFVNNESYSHTPVIFMSPDGWKEWRQQFITSKNAGTLNHVNVVAIQGDKALVDQVKSKVQSVDVITKKAAISAIPGYKEEQGSLLMMISFLFVISGFVLAVFFYIITIQKTSQFGMLKAIGTPTKYLAGSVIGQVMFLTLSSLLLGILAVKGVGMLLPASMPFQLSGTTMFYTGALFVAMALLGSIISVLKVAKTDALDAIGRVAA</sequence>
<dbReference type="RefSeq" id="WP_209859138.1">
    <property type="nucleotide sequence ID" value="NZ_JAGGLD010000001.1"/>
</dbReference>
<comment type="function">
    <text evidence="10">Part of the ABC transporter complex hrt involved in hemin import. Responsible for the translocation of the substrate across the membrane.</text>
</comment>
<evidence type="ECO:0000256" key="6">
    <source>
        <dbReference type="ARBA" id="ARBA00022475"/>
    </source>
</evidence>
<evidence type="ECO:0000313" key="13">
    <source>
        <dbReference type="EMBL" id="MBP1999677.1"/>
    </source>
</evidence>
<dbReference type="PANTHER" id="PTHR43738">
    <property type="entry name" value="ABC TRANSPORTER, MEMBRANE PROTEIN"/>
    <property type="match status" value="1"/>
</dbReference>
<dbReference type="InterPro" id="IPR051125">
    <property type="entry name" value="ABC-4/HrtB_transporter"/>
</dbReference>
<keyword evidence="9 11" id="KW-0472">Membrane</keyword>
<keyword evidence="5" id="KW-0813">Transport</keyword>
<dbReference type="Pfam" id="PF02687">
    <property type="entry name" value="FtsX"/>
    <property type="match status" value="1"/>
</dbReference>
<accession>A0ABS4JD75</accession>
<keyword evidence="7 11" id="KW-0812">Transmembrane</keyword>
<keyword evidence="6" id="KW-1003">Cell membrane</keyword>
<keyword evidence="8 11" id="KW-1133">Transmembrane helix</keyword>
<evidence type="ECO:0000256" key="11">
    <source>
        <dbReference type="SAM" id="Phobius"/>
    </source>
</evidence>
<evidence type="ECO:0000256" key="7">
    <source>
        <dbReference type="ARBA" id="ARBA00022692"/>
    </source>
</evidence>
<reference evidence="13 14" key="1">
    <citation type="submission" date="2021-03" db="EMBL/GenBank/DDBJ databases">
        <title>Genomic Encyclopedia of Type Strains, Phase IV (KMG-IV): sequencing the most valuable type-strain genomes for metagenomic binning, comparative biology and taxonomic classification.</title>
        <authorList>
            <person name="Goeker M."/>
        </authorList>
    </citation>
    <scope>NUCLEOTIDE SEQUENCE [LARGE SCALE GENOMIC DNA]</scope>
    <source>
        <strain evidence="13 14">DSM 26806</strain>
    </source>
</reference>
<feature type="transmembrane region" description="Helical" evidence="11">
    <location>
        <begin position="336"/>
        <end position="359"/>
    </location>
</feature>
<feature type="domain" description="ABC3 transporter permease C-terminal" evidence="12">
    <location>
        <begin position="252"/>
        <end position="362"/>
    </location>
</feature>
<evidence type="ECO:0000313" key="14">
    <source>
        <dbReference type="Proteomes" id="UP001519288"/>
    </source>
</evidence>
<feature type="transmembrane region" description="Helical" evidence="11">
    <location>
        <begin position="250"/>
        <end position="272"/>
    </location>
</feature>
<protein>
    <recommendedName>
        <fullName evidence="4">Putative hemin transport system permease protein HrtB</fullName>
    </recommendedName>
</protein>